<gene>
    <name evidence="1" type="ORF">A3Q41_04625</name>
</gene>
<name>A0A143QSI4_RHOFA</name>
<sequence>MHMHMIDGLGGRCAIRLNHVEPVWLQRIARSARHAKNLRGQCACRTLGQPPDVGNVFIRD</sequence>
<dbReference type="KEGG" id="rhs:A3Q41_04625"/>
<protein>
    <submittedName>
        <fullName evidence="1">Uncharacterized protein</fullName>
    </submittedName>
</protein>
<keyword evidence="2" id="KW-1185">Reference proteome</keyword>
<reference evidence="2" key="2">
    <citation type="submission" date="2016-04" db="EMBL/GenBank/DDBJ databases">
        <title>Complete Genome and Plasmid Sequences for Rhodococcus fascians D188 and Draft Sequences for Rhodococcus spp. Isolates PBTS 1 and PBTS 2.</title>
        <authorList>
            <person name="Stamer R."/>
            <person name="Vereecke D."/>
            <person name="Zhang Y."/>
            <person name="Schilkey F."/>
            <person name="Devitt N."/>
            <person name="Randall J."/>
        </authorList>
    </citation>
    <scope>NUCLEOTIDE SEQUENCE [LARGE SCALE GENOMIC DNA]</scope>
    <source>
        <strain evidence="2">PBTS2</strain>
    </source>
</reference>
<organism evidence="1 2">
    <name type="scientific">Rhodococcoides fascians</name>
    <name type="common">Rhodococcus fascians</name>
    <dbReference type="NCBI Taxonomy" id="1828"/>
    <lineage>
        <taxon>Bacteria</taxon>
        <taxon>Bacillati</taxon>
        <taxon>Actinomycetota</taxon>
        <taxon>Actinomycetes</taxon>
        <taxon>Mycobacteriales</taxon>
        <taxon>Nocardiaceae</taxon>
        <taxon>Rhodococcoides</taxon>
    </lineage>
</organism>
<evidence type="ECO:0000313" key="1">
    <source>
        <dbReference type="EMBL" id="AMY25894.1"/>
    </source>
</evidence>
<dbReference type="EMBL" id="CP015220">
    <property type="protein sequence ID" value="AMY25894.1"/>
    <property type="molecule type" value="Genomic_DNA"/>
</dbReference>
<dbReference type="Proteomes" id="UP000076038">
    <property type="component" value="Chromosome"/>
</dbReference>
<reference evidence="1 2" key="1">
    <citation type="journal article" date="2016" name="Genome Announc.">
        <title>Complete Genome and Plasmid Sequences for Rhodococcus fascians D188 and Draft Sequences for Rhodococcus Isolates PBTS 1 and PBTS 2.</title>
        <authorList>
            <person name="Stamler R.A."/>
            <person name="Vereecke D."/>
            <person name="Zhang Y."/>
            <person name="Schilkey F."/>
            <person name="Devitt N."/>
            <person name="Randall J.J."/>
        </authorList>
    </citation>
    <scope>NUCLEOTIDE SEQUENCE [LARGE SCALE GENOMIC DNA]</scope>
    <source>
        <strain evidence="1 2">PBTS2</strain>
    </source>
</reference>
<accession>A0A143QSI4</accession>
<dbReference type="AlphaFoldDB" id="A0A143QSI4"/>
<proteinExistence type="predicted"/>
<evidence type="ECO:0000313" key="2">
    <source>
        <dbReference type="Proteomes" id="UP000076038"/>
    </source>
</evidence>